<comment type="caution">
    <text evidence="6">The sequence shown here is derived from an EMBL/GenBank/DDBJ whole genome shotgun (WGS) entry which is preliminary data.</text>
</comment>
<dbReference type="Proteomes" id="UP001232063">
    <property type="component" value="Unassembled WGS sequence"/>
</dbReference>
<gene>
    <name evidence="6" type="ORF">QNI22_38605</name>
</gene>
<dbReference type="SUPFAM" id="SSF52833">
    <property type="entry name" value="Thioredoxin-like"/>
    <property type="match status" value="1"/>
</dbReference>
<dbReference type="AlphaFoldDB" id="A0AAE3RE82"/>
<sequence length="669" mass="75659">MTKNNWLWILMALLISYTLQAQDTRHHLTIDPERPKPGDTFTLSYDPKGTPLEEMTKISCVLYLYNHYQWDVKDIPLTEEGNVWKAHVTVPATVGFVAFKFRSGIVEDKNLGGDKLANGYTYMMVDKSGRVARGAYAGYGLFRSPNYGHSVPEYFAEETIISDTATFHWLSQEILTYPDAENKMNLLGLYARAIKAFKGEAANADIQRGVTFVKSQPNATEKQLIEVWDILKYNLQKNASADSLEAVILKKYPSGILARQKAYDAIKGERDFKVRVAALEKFLKDYPALVAKSGEAASRDFDYGRVYQDIMLQAIITKNYPALKQYIPIAPITALIFTYYKGIELAVKHKQMADADLLPYSSLLIERMDALGNQPTTNEWYYSPLEWRAKVDTMICQWLPIHVGLLHRTGNVKEALAFAEKAETIYQYKMATLNDEYITLLEKNGRANQIPTVLTASVHANAATPEMLDRLKQEYIKQNKSDQGFDKYLSSLKDQQSLSAMNETLSAEMIKKPLPEFKMIDMNGNLVELSKLKGKVVVLDFWATWCGPCVASFPGMQLAVNKYKNDPNVVFYFVDTQEFKVNYQESVKKYITDHKYTFNVLFDNKAAGSKTNEEVYAQYSKGLGISGIPLKLIIDQNGNLRFVATGYKGSASALLDEMSAMIEMTRNAK</sequence>
<keyword evidence="2" id="KW-0201">Cytochrome c-type biogenesis</keyword>
<feature type="signal peptide" evidence="4">
    <location>
        <begin position="1"/>
        <end position="21"/>
    </location>
</feature>
<dbReference type="Gene3D" id="3.40.30.10">
    <property type="entry name" value="Glutaredoxin"/>
    <property type="match status" value="1"/>
</dbReference>
<dbReference type="PANTHER" id="PTHR42852:SF17">
    <property type="entry name" value="THIOREDOXIN-LIKE PROTEIN HI_1115"/>
    <property type="match status" value="1"/>
</dbReference>
<dbReference type="PROSITE" id="PS51352">
    <property type="entry name" value="THIOREDOXIN_2"/>
    <property type="match status" value="1"/>
</dbReference>
<dbReference type="PANTHER" id="PTHR42852">
    <property type="entry name" value="THIOL:DISULFIDE INTERCHANGE PROTEIN DSBE"/>
    <property type="match status" value="1"/>
</dbReference>
<dbReference type="EMBL" id="JASJOU010000025">
    <property type="protein sequence ID" value="MDJ1506617.1"/>
    <property type="molecule type" value="Genomic_DNA"/>
</dbReference>
<evidence type="ECO:0000256" key="2">
    <source>
        <dbReference type="ARBA" id="ARBA00022748"/>
    </source>
</evidence>
<dbReference type="CDD" id="cd02966">
    <property type="entry name" value="TlpA_like_family"/>
    <property type="match status" value="1"/>
</dbReference>
<protein>
    <submittedName>
        <fullName evidence="6">TlpA disulfide reductase family protein</fullName>
    </submittedName>
</protein>
<evidence type="ECO:0000313" key="6">
    <source>
        <dbReference type="EMBL" id="MDJ1506617.1"/>
    </source>
</evidence>
<evidence type="ECO:0000259" key="5">
    <source>
        <dbReference type="PROSITE" id="PS51352"/>
    </source>
</evidence>
<feature type="chain" id="PRO_5042106607" evidence="4">
    <location>
        <begin position="22"/>
        <end position="669"/>
    </location>
</feature>
<keyword evidence="4" id="KW-0732">Signal</keyword>
<keyword evidence="3" id="KW-0676">Redox-active center</keyword>
<evidence type="ECO:0000313" key="7">
    <source>
        <dbReference type="Proteomes" id="UP001232063"/>
    </source>
</evidence>
<dbReference type="InterPro" id="IPR013740">
    <property type="entry name" value="Redoxin"/>
</dbReference>
<evidence type="ECO:0000256" key="3">
    <source>
        <dbReference type="ARBA" id="ARBA00023284"/>
    </source>
</evidence>
<dbReference type="InterPro" id="IPR017937">
    <property type="entry name" value="Thioredoxin_CS"/>
</dbReference>
<keyword evidence="7" id="KW-1185">Reference proteome</keyword>
<dbReference type="Pfam" id="PF08534">
    <property type="entry name" value="Redoxin"/>
    <property type="match status" value="1"/>
</dbReference>
<dbReference type="GO" id="GO:0016491">
    <property type="term" value="F:oxidoreductase activity"/>
    <property type="evidence" value="ECO:0007669"/>
    <property type="project" value="InterPro"/>
</dbReference>
<proteinExistence type="predicted"/>
<dbReference type="GO" id="GO:0017004">
    <property type="term" value="P:cytochrome complex assembly"/>
    <property type="evidence" value="ECO:0007669"/>
    <property type="project" value="UniProtKB-KW"/>
</dbReference>
<dbReference type="RefSeq" id="WP_314519671.1">
    <property type="nucleotide sequence ID" value="NZ_JASJOU010000025.1"/>
</dbReference>
<comment type="subcellular location">
    <subcellularLocation>
        <location evidence="1">Cell envelope</location>
    </subcellularLocation>
</comment>
<dbReference type="InterPro" id="IPR013766">
    <property type="entry name" value="Thioredoxin_domain"/>
</dbReference>
<organism evidence="6 7">
    <name type="scientific">Xanthocytophaga agilis</name>
    <dbReference type="NCBI Taxonomy" id="3048010"/>
    <lineage>
        <taxon>Bacteria</taxon>
        <taxon>Pseudomonadati</taxon>
        <taxon>Bacteroidota</taxon>
        <taxon>Cytophagia</taxon>
        <taxon>Cytophagales</taxon>
        <taxon>Rhodocytophagaceae</taxon>
        <taxon>Xanthocytophaga</taxon>
    </lineage>
</organism>
<dbReference type="GO" id="GO:0030313">
    <property type="term" value="C:cell envelope"/>
    <property type="evidence" value="ECO:0007669"/>
    <property type="project" value="UniProtKB-SubCell"/>
</dbReference>
<name>A0AAE3RE82_9BACT</name>
<feature type="domain" description="Thioredoxin" evidence="5">
    <location>
        <begin position="508"/>
        <end position="667"/>
    </location>
</feature>
<dbReference type="InterPro" id="IPR050553">
    <property type="entry name" value="Thioredoxin_ResA/DsbE_sf"/>
</dbReference>
<accession>A0AAE3RE82</accession>
<evidence type="ECO:0000256" key="4">
    <source>
        <dbReference type="SAM" id="SignalP"/>
    </source>
</evidence>
<dbReference type="InterPro" id="IPR036249">
    <property type="entry name" value="Thioredoxin-like_sf"/>
</dbReference>
<dbReference type="PROSITE" id="PS00194">
    <property type="entry name" value="THIOREDOXIN_1"/>
    <property type="match status" value="1"/>
</dbReference>
<evidence type="ECO:0000256" key="1">
    <source>
        <dbReference type="ARBA" id="ARBA00004196"/>
    </source>
</evidence>
<reference evidence="6" key="1">
    <citation type="submission" date="2023-05" db="EMBL/GenBank/DDBJ databases">
        <authorList>
            <person name="Zhang X."/>
        </authorList>
    </citation>
    <scope>NUCLEOTIDE SEQUENCE</scope>
    <source>
        <strain evidence="6">BD1B2-1</strain>
    </source>
</reference>